<dbReference type="RefSeq" id="WP_125081762.1">
    <property type="nucleotide sequence ID" value="NZ_CP034248.1"/>
</dbReference>
<keyword evidence="1" id="KW-0238">DNA-binding</keyword>
<dbReference type="InterPro" id="IPR039422">
    <property type="entry name" value="MarR/SlyA-like"/>
</dbReference>
<dbReference type="SMART" id="SM00347">
    <property type="entry name" value="HTH_MARR"/>
    <property type="match status" value="1"/>
</dbReference>
<dbReference type="InterPro" id="IPR036390">
    <property type="entry name" value="WH_DNA-bd_sf"/>
</dbReference>
<dbReference type="GO" id="GO:0003700">
    <property type="term" value="F:DNA-binding transcription factor activity"/>
    <property type="evidence" value="ECO:0007669"/>
    <property type="project" value="InterPro"/>
</dbReference>
<sequence length="142" mass="16572">MSLESENLDLIDLISERHVLLRNLNSQLWNESHDLHISNSEWFIMARIYKKQPTISYVTKHVDISRQATHKFIKNLESKGLVEVSKAQHNNKDKCIRLTKFGEECFEKNEIIKATLEAKIIETIGIEQVTQLKQILQTDWGL</sequence>
<dbReference type="Proteomes" id="UP000273145">
    <property type="component" value="Chromosome"/>
</dbReference>
<feature type="domain" description="HTH marR-type" evidence="2">
    <location>
        <begin position="30"/>
        <end position="129"/>
    </location>
</feature>
<organism evidence="3 4">
    <name type="scientific">Paenibacillus lentus</name>
    <dbReference type="NCBI Taxonomy" id="1338368"/>
    <lineage>
        <taxon>Bacteria</taxon>
        <taxon>Bacillati</taxon>
        <taxon>Bacillota</taxon>
        <taxon>Bacilli</taxon>
        <taxon>Bacillales</taxon>
        <taxon>Paenibacillaceae</taxon>
        <taxon>Paenibacillus</taxon>
    </lineage>
</organism>
<accession>A0A3Q8S409</accession>
<name>A0A3Q8S409_9BACL</name>
<gene>
    <name evidence="3" type="ORF">EIM92_05135</name>
</gene>
<evidence type="ECO:0000313" key="4">
    <source>
        <dbReference type="Proteomes" id="UP000273145"/>
    </source>
</evidence>
<dbReference type="PANTHER" id="PTHR33164">
    <property type="entry name" value="TRANSCRIPTIONAL REGULATOR, MARR FAMILY"/>
    <property type="match status" value="1"/>
</dbReference>
<dbReference type="KEGG" id="plen:EIM92_05135"/>
<dbReference type="AlphaFoldDB" id="A0A3Q8S409"/>
<dbReference type="GO" id="GO:0006950">
    <property type="term" value="P:response to stress"/>
    <property type="evidence" value="ECO:0007669"/>
    <property type="project" value="TreeGrafter"/>
</dbReference>
<protein>
    <submittedName>
        <fullName evidence="3">MarR family transcriptional regulator</fullName>
    </submittedName>
</protein>
<dbReference type="Gene3D" id="1.10.10.10">
    <property type="entry name" value="Winged helix-like DNA-binding domain superfamily/Winged helix DNA-binding domain"/>
    <property type="match status" value="1"/>
</dbReference>
<dbReference type="OrthoDB" id="2404954at2"/>
<proteinExistence type="predicted"/>
<dbReference type="PANTHER" id="PTHR33164:SF43">
    <property type="entry name" value="HTH-TYPE TRANSCRIPTIONAL REPRESSOR YETL"/>
    <property type="match status" value="1"/>
</dbReference>
<dbReference type="SUPFAM" id="SSF46785">
    <property type="entry name" value="Winged helix' DNA-binding domain"/>
    <property type="match status" value="1"/>
</dbReference>
<dbReference type="InterPro" id="IPR036388">
    <property type="entry name" value="WH-like_DNA-bd_sf"/>
</dbReference>
<dbReference type="GO" id="GO:0003677">
    <property type="term" value="F:DNA binding"/>
    <property type="evidence" value="ECO:0007669"/>
    <property type="project" value="UniProtKB-KW"/>
</dbReference>
<keyword evidence="4" id="KW-1185">Reference proteome</keyword>
<dbReference type="InterPro" id="IPR000835">
    <property type="entry name" value="HTH_MarR-typ"/>
</dbReference>
<evidence type="ECO:0000313" key="3">
    <source>
        <dbReference type="EMBL" id="AZK45664.1"/>
    </source>
</evidence>
<dbReference type="EMBL" id="CP034248">
    <property type="protein sequence ID" value="AZK45664.1"/>
    <property type="molecule type" value="Genomic_DNA"/>
</dbReference>
<reference evidence="3 4" key="1">
    <citation type="submission" date="2018-11" db="EMBL/GenBank/DDBJ databases">
        <title>Genome sequencing of Paenibacillus lentus DSM25539(T).</title>
        <authorList>
            <person name="Kook J.-K."/>
            <person name="Park S.-N."/>
            <person name="Lim Y.K."/>
        </authorList>
    </citation>
    <scope>NUCLEOTIDE SEQUENCE [LARGE SCALE GENOMIC DNA]</scope>
    <source>
        <strain evidence="3 4">DSM 25539</strain>
    </source>
</reference>
<evidence type="ECO:0000256" key="1">
    <source>
        <dbReference type="ARBA" id="ARBA00023125"/>
    </source>
</evidence>
<evidence type="ECO:0000259" key="2">
    <source>
        <dbReference type="SMART" id="SM00347"/>
    </source>
</evidence>